<feature type="region of interest" description="Disordered" evidence="1">
    <location>
        <begin position="236"/>
        <end position="304"/>
    </location>
</feature>
<feature type="compositionally biased region" description="Basic and acidic residues" evidence="1">
    <location>
        <begin position="236"/>
        <end position="246"/>
    </location>
</feature>
<proteinExistence type="predicted"/>
<evidence type="ECO:0000313" key="3">
    <source>
        <dbReference type="Proteomes" id="UP000799750"/>
    </source>
</evidence>
<name>A0A6A6RHE5_9PEZI</name>
<keyword evidence="3" id="KW-1185">Reference proteome</keyword>
<organism evidence="2 3">
    <name type="scientific">Lophium mytilinum</name>
    <dbReference type="NCBI Taxonomy" id="390894"/>
    <lineage>
        <taxon>Eukaryota</taxon>
        <taxon>Fungi</taxon>
        <taxon>Dikarya</taxon>
        <taxon>Ascomycota</taxon>
        <taxon>Pezizomycotina</taxon>
        <taxon>Dothideomycetes</taxon>
        <taxon>Pleosporomycetidae</taxon>
        <taxon>Mytilinidiales</taxon>
        <taxon>Mytilinidiaceae</taxon>
        <taxon>Lophium</taxon>
    </lineage>
</organism>
<dbReference type="Proteomes" id="UP000799750">
    <property type="component" value="Unassembled WGS sequence"/>
</dbReference>
<protein>
    <submittedName>
        <fullName evidence="2">Uncharacterized protein</fullName>
    </submittedName>
</protein>
<feature type="compositionally biased region" description="Low complexity" evidence="1">
    <location>
        <begin position="260"/>
        <end position="269"/>
    </location>
</feature>
<dbReference type="EMBL" id="MU004181">
    <property type="protein sequence ID" value="KAF2502877.1"/>
    <property type="molecule type" value="Genomic_DNA"/>
</dbReference>
<feature type="region of interest" description="Disordered" evidence="1">
    <location>
        <begin position="1"/>
        <end position="24"/>
    </location>
</feature>
<dbReference type="AlphaFoldDB" id="A0A6A6RHE5"/>
<evidence type="ECO:0000256" key="1">
    <source>
        <dbReference type="SAM" id="MobiDB-lite"/>
    </source>
</evidence>
<feature type="compositionally biased region" description="Polar residues" evidence="1">
    <location>
        <begin position="270"/>
        <end position="297"/>
    </location>
</feature>
<sequence length="304" mass="32772">MHGMQRKHLAKQDDGGARTGDACPKFFNTRRQQVPRQLGAEPFDFSARCRSWRLWRVAGDTGDAASWRRACWGGAEQHPLRGLAGLAANTGTLARSNETAGPSVHVKLLRIPLQSAAYIPLLPPILTPPLLPLFFSASSASSTSLPSRLPPVCAASGFGPQTPILRAVPSAVPPPCCLAQFSARACTRLNLEPVVPLSKPQPEPLLDARRSTLCAVDTLTSSLHCRTAGRASIDRRYLYSPHDNRSRGPPPSLLRQTAISPPSSRSESSATCSVPGTKQRAFSITQTRGRHPSSVTRSRGWPKP</sequence>
<reference evidence="2" key="1">
    <citation type="journal article" date="2020" name="Stud. Mycol.">
        <title>101 Dothideomycetes genomes: a test case for predicting lifestyles and emergence of pathogens.</title>
        <authorList>
            <person name="Haridas S."/>
            <person name="Albert R."/>
            <person name="Binder M."/>
            <person name="Bloem J."/>
            <person name="Labutti K."/>
            <person name="Salamov A."/>
            <person name="Andreopoulos B."/>
            <person name="Baker S."/>
            <person name="Barry K."/>
            <person name="Bills G."/>
            <person name="Bluhm B."/>
            <person name="Cannon C."/>
            <person name="Castanera R."/>
            <person name="Culley D."/>
            <person name="Daum C."/>
            <person name="Ezra D."/>
            <person name="Gonzalez J."/>
            <person name="Henrissat B."/>
            <person name="Kuo A."/>
            <person name="Liang C."/>
            <person name="Lipzen A."/>
            <person name="Lutzoni F."/>
            <person name="Magnuson J."/>
            <person name="Mondo S."/>
            <person name="Nolan M."/>
            <person name="Ohm R."/>
            <person name="Pangilinan J."/>
            <person name="Park H.-J."/>
            <person name="Ramirez L."/>
            <person name="Alfaro M."/>
            <person name="Sun H."/>
            <person name="Tritt A."/>
            <person name="Yoshinaga Y."/>
            <person name="Zwiers L.-H."/>
            <person name="Turgeon B."/>
            <person name="Goodwin S."/>
            <person name="Spatafora J."/>
            <person name="Crous P."/>
            <person name="Grigoriev I."/>
        </authorList>
    </citation>
    <scope>NUCLEOTIDE SEQUENCE</scope>
    <source>
        <strain evidence="2">CBS 269.34</strain>
    </source>
</reference>
<evidence type="ECO:0000313" key="2">
    <source>
        <dbReference type="EMBL" id="KAF2502877.1"/>
    </source>
</evidence>
<accession>A0A6A6RHE5</accession>
<gene>
    <name evidence="2" type="ORF">BU16DRAFT_533176</name>
</gene>